<keyword evidence="3" id="KW-0540">Nuclease</keyword>
<proteinExistence type="predicted"/>
<dbReference type="InterPro" id="IPR003615">
    <property type="entry name" value="HNH_nuc"/>
</dbReference>
<evidence type="ECO:0000313" key="4">
    <source>
        <dbReference type="Proteomes" id="UP001209412"/>
    </source>
</evidence>
<gene>
    <name evidence="3" type="ORF">NIE36_31810</name>
    <name evidence="2" type="ORF">OSB80_31875</name>
</gene>
<dbReference type="EMBL" id="JAMXWF010000035">
    <property type="protein sequence ID" value="MDQ6411745.1"/>
    <property type="molecule type" value="Genomic_DNA"/>
</dbReference>
<dbReference type="Proteomes" id="UP001242288">
    <property type="component" value="Unassembled WGS sequence"/>
</dbReference>
<name>A0AAP5BJP1_9BURK</name>
<evidence type="ECO:0000259" key="1">
    <source>
        <dbReference type="Pfam" id="PF13391"/>
    </source>
</evidence>
<reference evidence="3" key="1">
    <citation type="submission" date="2022-06" db="EMBL/GenBank/DDBJ databases">
        <title>PHB producers.</title>
        <authorList>
            <person name="Besaury L."/>
        </authorList>
    </citation>
    <scope>NUCLEOTIDE SEQUENCE</scope>
    <source>
        <strain evidence="3 4">SEWS6</strain>
    </source>
</reference>
<organism evidence="3 5">
    <name type="scientific">Paraburkholderia madseniana</name>
    <dbReference type="NCBI Taxonomy" id="2599607"/>
    <lineage>
        <taxon>Bacteria</taxon>
        <taxon>Pseudomonadati</taxon>
        <taxon>Pseudomonadota</taxon>
        <taxon>Betaproteobacteria</taxon>
        <taxon>Burkholderiales</taxon>
        <taxon>Burkholderiaceae</taxon>
        <taxon>Paraburkholderia</taxon>
    </lineage>
</organism>
<dbReference type="AlphaFoldDB" id="A0AAP5BJP1"/>
<evidence type="ECO:0000313" key="3">
    <source>
        <dbReference type="EMBL" id="MDQ6411745.1"/>
    </source>
</evidence>
<dbReference type="EMBL" id="JAPKHW010000035">
    <property type="protein sequence ID" value="MCX4149927.1"/>
    <property type="molecule type" value="Genomic_DNA"/>
</dbReference>
<feature type="domain" description="HNH nuclease" evidence="1">
    <location>
        <begin position="176"/>
        <end position="224"/>
    </location>
</feature>
<dbReference type="GO" id="GO:0004519">
    <property type="term" value="F:endonuclease activity"/>
    <property type="evidence" value="ECO:0007669"/>
    <property type="project" value="UniProtKB-KW"/>
</dbReference>
<evidence type="ECO:0000313" key="2">
    <source>
        <dbReference type="EMBL" id="MCX4149927.1"/>
    </source>
</evidence>
<keyword evidence="4" id="KW-1185">Reference proteome</keyword>
<sequence length="282" mass="31602">MARQYRYGDKATWDMVGDAVIAMGRPVSTAEVRDYLVAQVPDFRTNNLGPDLSVLSVNCYSRANHAVNTKPRLTDTGNKYDRLVRIGKGRGVKFAEYNPAVHGVWELADVGDKKLRPRQIATPQAIELDEARKNATSDGDFDLTEDARRRIMRTLVQREGQPQFRRALIDEYAGACAISGCKVEALLEAAHIIPYLGPHTNDVSNGLLLRADLHKLFDLHMLRIDPQLRTVHLCDELKASEYACFEGRLLGPTRSPDKAPAPASLRHHEERCTWTLVESAEE</sequence>
<keyword evidence="3" id="KW-0255">Endonuclease</keyword>
<dbReference type="RefSeq" id="WP_266260721.1">
    <property type="nucleotide sequence ID" value="NZ_JAMXWF010000035.1"/>
</dbReference>
<dbReference type="Proteomes" id="UP001209412">
    <property type="component" value="Unassembled WGS sequence"/>
</dbReference>
<comment type="caution">
    <text evidence="3">The sequence shown here is derived from an EMBL/GenBank/DDBJ whole genome shotgun (WGS) entry which is preliminary data.</text>
</comment>
<protein>
    <submittedName>
        <fullName evidence="2 3">HNH endonuclease</fullName>
    </submittedName>
</protein>
<keyword evidence="3" id="KW-0378">Hydrolase</keyword>
<accession>A0AAP5BJP1</accession>
<dbReference type="Pfam" id="PF13391">
    <property type="entry name" value="HNH_2"/>
    <property type="match status" value="1"/>
</dbReference>
<evidence type="ECO:0000313" key="5">
    <source>
        <dbReference type="Proteomes" id="UP001242288"/>
    </source>
</evidence>